<accession>A0A7R9I494</accession>
<sequence>MTGGIEGEAPNEQNERGKEWCVQMGNKEEVQCRVSSEPVSKRTAWAKTDRNNTIMSNNKENILLNPQNKSRMIQLVNKYLESRGCQALNAKCDADVLIVEEGVKSSVVMDAVVTAEDGEIKVRISLSSPMASLVLTDSSQLTADGFEKLPDQIICELSVNTKEAMGLLYVCLKVFGSDWKYFNNVLLFSSLRIKPVGTIFPSERAKVPSAANLQLLCGVRASLAK</sequence>
<reference evidence="1" key="1">
    <citation type="submission" date="2020-11" db="EMBL/GenBank/DDBJ databases">
        <authorList>
            <person name="Tran Van P."/>
        </authorList>
    </citation>
    <scope>NUCLEOTIDE SEQUENCE</scope>
</reference>
<organism evidence="1">
    <name type="scientific">Timema bartmani</name>
    <dbReference type="NCBI Taxonomy" id="61472"/>
    <lineage>
        <taxon>Eukaryota</taxon>
        <taxon>Metazoa</taxon>
        <taxon>Ecdysozoa</taxon>
        <taxon>Arthropoda</taxon>
        <taxon>Hexapoda</taxon>
        <taxon>Insecta</taxon>
        <taxon>Pterygota</taxon>
        <taxon>Neoptera</taxon>
        <taxon>Polyneoptera</taxon>
        <taxon>Phasmatodea</taxon>
        <taxon>Timematodea</taxon>
        <taxon>Timematoidea</taxon>
        <taxon>Timematidae</taxon>
        <taxon>Timema</taxon>
    </lineage>
</organism>
<gene>
    <name evidence="1" type="ORF">TBIB3V08_LOCUS7277</name>
</gene>
<name>A0A7R9I494_9NEOP</name>
<protein>
    <submittedName>
        <fullName evidence="1">Uncharacterized protein</fullName>
    </submittedName>
</protein>
<dbReference type="EMBL" id="OD566963">
    <property type="protein sequence ID" value="CAD7444912.1"/>
    <property type="molecule type" value="Genomic_DNA"/>
</dbReference>
<evidence type="ECO:0000313" key="1">
    <source>
        <dbReference type="EMBL" id="CAD7444912.1"/>
    </source>
</evidence>
<proteinExistence type="predicted"/>
<dbReference type="AlphaFoldDB" id="A0A7R9I494"/>